<accession>A0A7W5ATE6</accession>
<keyword evidence="2" id="KW-1185">Reference proteome</keyword>
<organism evidence="1 2">
    <name type="scientific">Paenibacillus phyllosphaerae</name>
    <dbReference type="NCBI Taxonomy" id="274593"/>
    <lineage>
        <taxon>Bacteria</taxon>
        <taxon>Bacillati</taxon>
        <taxon>Bacillota</taxon>
        <taxon>Bacilli</taxon>
        <taxon>Bacillales</taxon>
        <taxon>Paenibacillaceae</taxon>
        <taxon>Paenibacillus</taxon>
    </lineage>
</organism>
<dbReference type="EMBL" id="JACHXK010000001">
    <property type="protein sequence ID" value="MBB3108338.1"/>
    <property type="molecule type" value="Genomic_DNA"/>
</dbReference>
<dbReference type="RefSeq" id="WP_183596294.1">
    <property type="nucleotide sequence ID" value="NZ_JACHXK010000001.1"/>
</dbReference>
<evidence type="ECO:0000313" key="2">
    <source>
        <dbReference type="Proteomes" id="UP000570361"/>
    </source>
</evidence>
<dbReference type="Proteomes" id="UP000570361">
    <property type="component" value="Unassembled WGS sequence"/>
</dbReference>
<sequence>MNEDDLTLLERAVYVLDSDSDIMQSIEQSDEDIKQGKVYTTDEVIEQIREGKL</sequence>
<dbReference type="Gene3D" id="1.10.1220.170">
    <property type="match status" value="1"/>
</dbReference>
<protein>
    <submittedName>
        <fullName evidence="1">Uncharacterized protein</fullName>
    </submittedName>
</protein>
<reference evidence="1 2" key="1">
    <citation type="submission" date="2020-08" db="EMBL/GenBank/DDBJ databases">
        <title>Genomic Encyclopedia of Type Strains, Phase III (KMG-III): the genomes of soil and plant-associated and newly described type strains.</title>
        <authorList>
            <person name="Whitman W."/>
        </authorList>
    </citation>
    <scope>NUCLEOTIDE SEQUENCE [LARGE SCALE GENOMIC DNA]</scope>
    <source>
        <strain evidence="1 2">CECT 5862</strain>
    </source>
</reference>
<comment type="caution">
    <text evidence="1">The sequence shown here is derived from an EMBL/GenBank/DDBJ whole genome shotgun (WGS) entry which is preliminary data.</text>
</comment>
<evidence type="ECO:0000313" key="1">
    <source>
        <dbReference type="EMBL" id="MBB3108338.1"/>
    </source>
</evidence>
<gene>
    <name evidence="1" type="ORF">FHS18_000366</name>
</gene>
<dbReference type="AlphaFoldDB" id="A0A7W5ATE6"/>
<name>A0A7W5ATE6_9BACL</name>
<proteinExistence type="predicted"/>